<dbReference type="Pfam" id="PF13088">
    <property type="entry name" value="BNR_2"/>
    <property type="match status" value="1"/>
</dbReference>
<proteinExistence type="predicted"/>
<dbReference type="CDD" id="cd15482">
    <property type="entry name" value="Sialidase_non-viral"/>
    <property type="match status" value="1"/>
</dbReference>
<dbReference type="PANTHER" id="PTHR43752">
    <property type="entry name" value="BNR/ASP-BOX REPEAT FAMILY PROTEIN"/>
    <property type="match status" value="1"/>
</dbReference>
<evidence type="ECO:0000313" key="2">
    <source>
        <dbReference type="EMBL" id="KAG9256552.1"/>
    </source>
</evidence>
<dbReference type="Gene3D" id="2.120.10.10">
    <property type="match status" value="1"/>
</dbReference>
<dbReference type="OrthoDB" id="504663at2759"/>
<dbReference type="RefSeq" id="XP_046120476.1">
    <property type="nucleotide sequence ID" value="XM_046266308.1"/>
</dbReference>
<reference evidence="2" key="1">
    <citation type="journal article" date="2021" name="IMA Fungus">
        <title>Genomic characterization of three marine fungi, including Emericellopsis atlantica sp. nov. with signatures of a generalist lifestyle and marine biomass degradation.</title>
        <authorList>
            <person name="Hagestad O.C."/>
            <person name="Hou L."/>
            <person name="Andersen J.H."/>
            <person name="Hansen E.H."/>
            <person name="Altermark B."/>
            <person name="Li C."/>
            <person name="Kuhnert E."/>
            <person name="Cox R.J."/>
            <person name="Crous P.W."/>
            <person name="Spatafora J.W."/>
            <person name="Lail K."/>
            <person name="Amirebrahimi M."/>
            <person name="Lipzen A."/>
            <person name="Pangilinan J."/>
            <person name="Andreopoulos W."/>
            <person name="Hayes R.D."/>
            <person name="Ng V."/>
            <person name="Grigoriev I.V."/>
            <person name="Jackson S.A."/>
            <person name="Sutton T.D.S."/>
            <person name="Dobson A.D.W."/>
            <person name="Rama T."/>
        </authorList>
    </citation>
    <scope>NUCLEOTIDE SEQUENCE</scope>
    <source>
        <strain evidence="2">TS7</strain>
    </source>
</reference>
<organism evidence="2 3">
    <name type="scientific">Emericellopsis atlantica</name>
    <dbReference type="NCBI Taxonomy" id="2614577"/>
    <lineage>
        <taxon>Eukaryota</taxon>
        <taxon>Fungi</taxon>
        <taxon>Dikarya</taxon>
        <taxon>Ascomycota</taxon>
        <taxon>Pezizomycotina</taxon>
        <taxon>Sordariomycetes</taxon>
        <taxon>Hypocreomycetidae</taxon>
        <taxon>Hypocreales</taxon>
        <taxon>Bionectriaceae</taxon>
        <taxon>Emericellopsis</taxon>
    </lineage>
</organism>
<dbReference type="SUPFAM" id="SSF50939">
    <property type="entry name" value="Sialidases"/>
    <property type="match status" value="1"/>
</dbReference>
<feature type="domain" description="Sialidase" evidence="1">
    <location>
        <begin position="28"/>
        <end position="352"/>
    </location>
</feature>
<comment type="caution">
    <text evidence="2">The sequence shown here is derived from an EMBL/GenBank/DDBJ whole genome shotgun (WGS) entry which is preliminary data.</text>
</comment>
<dbReference type="PANTHER" id="PTHR43752:SF2">
    <property type="entry name" value="BNR_ASP-BOX REPEAT FAMILY PROTEIN"/>
    <property type="match status" value="1"/>
</dbReference>
<keyword evidence="3" id="KW-1185">Reference proteome</keyword>
<keyword evidence="2" id="KW-0378">Hydrolase</keyword>
<dbReference type="AlphaFoldDB" id="A0A9P7ZRL2"/>
<dbReference type="GeneID" id="70297211"/>
<evidence type="ECO:0000313" key="3">
    <source>
        <dbReference type="Proteomes" id="UP000887229"/>
    </source>
</evidence>
<dbReference type="GO" id="GO:0016787">
    <property type="term" value="F:hydrolase activity"/>
    <property type="evidence" value="ECO:0007669"/>
    <property type="project" value="UniProtKB-KW"/>
</dbReference>
<dbReference type="Proteomes" id="UP000887229">
    <property type="component" value="Unassembled WGS sequence"/>
</dbReference>
<sequence length="380" mass="42111">MRPALHSAAIPSRTAQCHASNLLRLPDGTLLCAWFGGSQEGLPDIAIWLSRLTPGSEEWSEPQKISAVDNRSCQNPVLFKAPDTGKLWLFHTAQDVGNQDGAVLLTRTSEDDGKTWSEPSFPFGDRRGSLARQPVQVLQDGTWALPVFNCRAPEGQRWIGNDDTSTILYTKDGGKTWGASDVPEGVGAVHMNPIRPRDASSPWIALFRSRWADNIYRSTSPDGLNWAPPQPTKLPNPNSGICASRLPSGQLVVVFNRSRHEPGLAKREGLYDDITPESDKRPNQVAVHGKEAIWGMPRKALTVGYSNDDGLTWKERILEDGDGFCMTNDSMKKTNRELSYPSILIDDDGTTNIAFTFHRQHIKYVRIDDVLGWVDEDPIA</sequence>
<evidence type="ECO:0000259" key="1">
    <source>
        <dbReference type="Pfam" id="PF13088"/>
    </source>
</evidence>
<name>A0A9P7ZRL2_9HYPO</name>
<dbReference type="EMBL" id="MU251247">
    <property type="protein sequence ID" value="KAG9256552.1"/>
    <property type="molecule type" value="Genomic_DNA"/>
</dbReference>
<accession>A0A9P7ZRL2</accession>
<dbReference type="InterPro" id="IPR011040">
    <property type="entry name" value="Sialidase"/>
</dbReference>
<gene>
    <name evidence="2" type="ORF">F5Z01DRAFT_697275</name>
</gene>
<protein>
    <submittedName>
        <fullName evidence="2">Glycosyl hydrolase</fullName>
    </submittedName>
</protein>
<dbReference type="InterPro" id="IPR036278">
    <property type="entry name" value="Sialidase_sf"/>
</dbReference>